<name>A0A5C6VB02_9FLAO</name>
<protein>
    <recommendedName>
        <fullName evidence="3">DUF4214 domain-containing protein</fullName>
    </recommendedName>
</protein>
<sequence length="171" mass="19402">MRNAVLISFFVASLIAISCNKDRDLYEINPVTALPSGVYEEDGSIFGGKKKLKTSDQYIGVLYSNVFKRGITVPELIEARDAIYSVGDQQLAYEILVANYLQRPDTELPTDEFVQNYPDSFLTEVYNTYFVREISEVERTFLVNYIKQNKPEVGAKEVIAAVALSNEFKIY</sequence>
<proteinExistence type="predicted"/>
<gene>
    <name evidence="1" type="ORF">FRX97_02830</name>
</gene>
<dbReference type="EMBL" id="VORB01000002">
    <property type="protein sequence ID" value="TXC82044.1"/>
    <property type="molecule type" value="Genomic_DNA"/>
</dbReference>
<dbReference type="Proteomes" id="UP000321168">
    <property type="component" value="Unassembled WGS sequence"/>
</dbReference>
<organism evidence="1 2">
    <name type="scientific">Luteibaculum oceani</name>
    <dbReference type="NCBI Taxonomy" id="1294296"/>
    <lineage>
        <taxon>Bacteria</taxon>
        <taxon>Pseudomonadati</taxon>
        <taxon>Bacteroidota</taxon>
        <taxon>Flavobacteriia</taxon>
        <taxon>Flavobacteriales</taxon>
        <taxon>Luteibaculaceae</taxon>
        <taxon>Luteibaculum</taxon>
    </lineage>
</organism>
<dbReference type="OrthoDB" id="9839865at2"/>
<evidence type="ECO:0000313" key="1">
    <source>
        <dbReference type="EMBL" id="TXC82044.1"/>
    </source>
</evidence>
<reference evidence="1 2" key="1">
    <citation type="submission" date="2019-08" db="EMBL/GenBank/DDBJ databases">
        <title>Genome of Luteibaculum oceani JCM 18817.</title>
        <authorList>
            <person name="Bowman J.P."/>
        </authorList>
    </citation>
    <scope>NUCLEOTIDE SEQUENCE [LARGE SCALE GENOMIC DNA]</scope>
    <source>
        <strain evidence="1 2">JCM 18817</strain>
    </source>
</reference>
<dbReference type="PROSITE" id="PS51257">
    <property type="entry name" value="PROKAR_LIPOPROTEIN"/>
    <property type="match status" value="1"/>
</dbReference>
<keyword evidence="2" id="KW-1185">Reference proteome</keyword>
<evidence type="ECO:0000313" key="2">
    <source>
        <dbReference type="Proteomes" id="UP000321168"/>
    </source>
</evidence>
<evidence type="ECO:0008006" key="3">
    <source>
        <dbReference type="Google" id="ProtNLM"/>
    </source>
</evidence>
<dbReference type="RefSeq" id="WP_147013182.1">
    <property type="nucleotide sequence ID" value="NZ_VORB01000002.1"/>
</dbReference>
<accession>A0A5C6VB02</accession>
<comment type="caution">
    <text evidence="1">The sequence shown here is derived from an EMBL/GenBank/DDBJ whole genome shotgun (WGS) entry which is preliminary data.</text>
</comment>
<dbReference type="AlphaFoldDB" id="A0A5C6VB02"/>